<accession>A0A6I1EQM0</accession>
<gene>
    <name evidence="13 15" type="primary">murA</name>
    <name evidence="15" type="ORF">GBM95_01920</name>
</gene>
<dbReference type="InterPro" id="IPR005750">
    <property type="entry name" value="UDP_GlcNAc_COvinyl_MurA"/>
</dbReference>
<comment type="caution">
    <text evidence="15">The sequence shown here is derived from an EMBL/GenBank/DDBJ whole genome shotgun (WGS) entry which is preliminary data.</text>
</comment>
<sequence length="417" mass="44013">MEKLKIRGGRRLVGEVRTSGAKNAALPILCASLLTAGDLKLTNVPDLADVRTMLLLLEGMGVKIRREGHEVTLNAGALTSTVAPYELVKTMRASILTLCPLVARFGAARVSLPGGCAIGARPVDQHIKGLRALGAEVKIDHGYVDAASPRLKGARIITDMVTVTGTENLMMAAVLADGETVIENAAREPEVVDLADCLIAMGAKISGAGTPTIVIEGVKTLHGAEHKVVADRIEAGSYLCAAAATRGDVLVTHCVPGDLEAVTAKLREMGASIEAGADWLRLRMTGRPKAVRIRTTPHPGFPTDMQAQFMAIAAIAEGSSEITETIFENRFMHVPELARMGAKICVNGHTAVVTGVEALEGAAVMATDLRASASLVIAALAAQGESTVDRLYHLDRGYEHMEEKLRGLGADVERIRS</sequence>
<dbReference type="OrthoDB" id="9803760at2"/>
<dbReference type="GO" id="GO:0005737">
    <property type="term" value="C:cytoplasm"/>
    <property type="evidence" value="ECO:0007669"/>
    <property type="project" value="UniProtKB-SubCell"/>
</dbReference>
<evidence type="ECO:0000256" key="5">
    <source>
        <dbReference type="ARBA" id="ARBA00022679"/>
    </source>
</evidence>
<dbReference type="RefSeq" id="WP_152157531.1">
    <property type="nucleotide sequence ID" value="NZ_WEHX01000004.1"/>
</dbReference>
<dbReference type="GO" id="GO:0019277">
    <property type="term" value="P:UDP-N-acetylgalactosamine biosynthetic process"/>
    <property type="evidence" value="ECO:0007669"/>
    <property type="project" value="InterPro"/>
</dbReference>
<organism evidence="15 16">
    <name type="scientific">Sutterella seckii</name>
    <dbReference type="NCBI Taxonomy" id="1944635"/>
    <lineage>
        <taxon>Bacteria</taxon>
        <taxon>Pseudomonadati</taxon>
        <taxon>Pseudomonadota</taxon>
        <taxon>Betaproteobacteria</taxon>
        <taxon>Burkholderiales</taxon>
        <taxon>Sutterellaceae</taxon>
        <taxon>Sutterella</taxon>
    </lineage>
</organism>
<name>A0A6I1EQM0_9BURK</name>
<dbReference type="NCBIfam" id="TIGR01072">
    <property type="entry name" value="murA"/>
    <property type="match status" value="1"/>
</dbReference>
<feature type="active site" description="Proton donor" evidence="13">
    <location>
        <position position="116"/>
    </location>
</feature>
<dbReference type="InterPro" id="IPR001986">
    <property type="entry name" value="Enolpyruvate_Tfrase_dom"/>
</dbReference>
<evidence type="ECO:0000256" key="8">
    <source>
        <dbReference type="ARBA" id="ARBA00023306"/>
    </source>
</evidence>
<dbReference type="HAMAP" id="MF_00111">
    <property type="entry name" value="MurA"/>
    <property type="match status" value="1"/>
</dbReference>
<dbReference type="CDD" id="cd01555">
    <property type="entry name" value="UdpNAET"/>
    <property type="match status" value="1"/>
</dbReference>
<evidence type="ECO:0000256" key="10">
    <source>
        <dbReference type="ARBA" id="ARBA00023317"/>
    </source>
</evidence>
<feature type="binding site" evidence="13">
    <location>
        <position position="92"/>
    </location>
    <ligand>
        <name>UDP-N-acetyl-alpha-D-glucosamine</name>
        <dbReference type="ChEBI" id="CHEBI:57705"/>
    </ligand>
</feature>
<dbReference type="PANTHER" id="PTHR43783:SF1">
    <property type="entry name" value="UDP-N-ACETYLGLUCOSAMINE 1-CARBOXYVINYLTRANSFERASE"/>
    <property type="match status" value="1"/>
</dbReference>
<dbReference type="Pfam" id="PF00275">
    <property type="entry name" value="EPSP_synthase"/>
    <property type="match status" value="1"/>
</dbReference>
<evidence type="ECO:0000256" key="12">
    <source>
        <dbReference type="ARBA" id="ARBA00047527"/>
    </source>
</evidence>
<evidence type="ECO:0000256" key="9">
    <source>
        <dbReference type="ARBA" id="ARBA00023316"/>
    </source>
</evidence>
<evidence type="ECO:0000256" key="13">
    <source>
        <dbReference type="HAMAP-Rule" id="MF_00111"/>
    </source>
</evidence>
<dbReference type="AlphaFoldDB" id="A0A6I1EQM0"/>
<dbReference type="InterPro" id="IPR050068">
    <property type="entry name" value="MurA_subfamily"/>
</dbReference>
<feature type="binding site" evidence="13">
    <location>
        <position position="326"/>
    </location>
    <ligand>
        <name>UDP-N-acetyl-alpha-D-glucosamine</name>
        <dbReference type="ChEBI" id="CHEBI:57705"/>
    </ligand>
</feature>
<evidence type="ECO:0000256" key="4">
    <source>
        <dbReference type="ARBA" id="ARBA00022618"/>
    </source>
</evidence>
<dbReference type="GO" id="GO:0051301">
    <property type="term" value="P:cell division"/>
    <property type="evidence" value="ECO:0007669"/>
    <property type="project" value="UniProtKB-KW"/>
</dbReference>
<reference evidence="15 16" key="1">
    <citation type="submission" date="2019-10" db="EMBL/GenBank/DDBJ databases">
        <title>Genome diversity of Sutterella seckii.</title>
        <authorList>
            <person name="Chaplin A.V."/>
            <person name="Sokolova S.R."/>
            <person name="Mosin K.A."/>
            <person name="Ivanova E.L."/>
            <person name="Kochetkova T.O."/>
            <person name="Goltsov A.Y."/>
            <person name="Trofimov D.Y."/>
            <person name="Efimov B.A."/>
        </authorList>
    </citation>
    <scope>NUCLEOTIDE SEQUENCE [LARGE SCALE GENOMIC DNA]</scope>
    <source>
        <strain evidence="15 16">ASD393</strain>
    </source>
</reference>
<keyword evidence="10 13" id="KW-0670">Pyruvate</keyword>
<evidence type="ECO:0000259" key="14">
    <source>
        <dbReference type="Pfam" id="PF00275"/>
    </source>
</evidence>
<dbReference type="InterPro" id="IPR036968">
    <property type="entry name" value="Enolpyruvate_Tfrase_sf"/>
</dbReference>
<comment type="catalytic activity">
    <reaction evidence="12 13">
        <text>phosphoenolpyruvate + UDP-N-acetyl-alpha-D-glucosamine = UDP-N-acetyl-3-O-(1-carboxyvinyl)-alpha-D-glucosamine + phosphate</text>
        <dbReference type="Rhea" id="RHEA:18681"/>
        <dbReference type="ChEBI" id="CHEBI:43474"/>
        <dbReference type="ChEBI" id="CHEBI:57705"/>
        <dbReference type="ChEBI" id="CHEBI:58702"/>
        <dbReference type="ChEBI" id="CHEBI:68483"/>
        <dbReference type="EC" id="2.5.1.7"/>
    </reaction>
</comment>
<evidence type="ECO:0000313" key="16">
    <source>
        <dbReference type="Proteomes" id="UP000430564"/>
    </source>
</evidence>
<proteinExistence type="inferred from homology"/>
<keyword evidence="6 13" id="KW-0133">Cell shape</keyword>
<dbReference type="EMBL" id="WEHX01000004">
    <property type="protein sequence ID" value="KAB7662855.1"/>
    <property type="molecule type" value="Genomic_DNA"/>
</dbReference>
<dbReference type="PANTHER" id="PTHR43783">
    <property type="entry name" value="UDP-N-ACETYLGLUCOSAMINE 1-CARBOXYVINYLTRANSFERASE"/>
    <property type="match status" value="1"/>
</dbReference>
<evidence type="ECO:0000256" key="11">
    <source>
        <dbReference type="ARBA" id="ARBA00038367"/>
    </source>
</evidence>
<feature type="binding site" evidence="13">
    <location>
        <begin position="22"/>
        <end position="23"/>
    </location>
    <ligand>
        <name>phosphoenolpyruvate</name>
        <dbReference type="ChEBI" id="CHEBI:58702"/>
    </ligand>
</feature>
<comment type="similarity">
    <text evidence="11 13">Belongs to the EPSP synthase family. MurA subfamily.</text>
</comment>
<keyword evidence="3 13" id="KW-0963">Cytoplasm</keyword>
<feature type="binding site" evidence="13">
    <location>
        <position position="304"/>
    </location>
    <ligand>
        <name>UDP-N-acetyl-alpha-D-glucosamine</name>
        <dbReference type="ChEBI" id="CHEBI:57705"/>
    </ligand>
</feature>
<protein>
    <recommendedName>
        <fullName evidence="13">UDP-N-acetylglucosamine 1-carboxyvinyltransferase</fullName>
        <ecNumber evidence="13">2.5.1.7</ecNumber>
    </recommendedName>
    <alternativeName>
        <fullName evidence="13">Enoylpyruvate transferase</fullName>
    </alternativeName>
    <alternativeName>
        <fullName evidence="13">UDP-N-acetylglucosamine enolpyruvyl transferase</fullName>
        <shortName evidence="13">EPT</shortName>
    </alternativeName>
</protein>
<dbReference type="NCBIfam" id="NF006873">
    <property type="entry name" value="PRK09369.1"/>
    <property type="match status" value="1"/>
</dbReference>
<dbReference type="EC" id="2.5.1.7" evidence="13"/>
<comment type="pathway">
    <text evidence="2 13">Cell wall biogenesis; peptidoglycan biosynthesis.</text>
</comment>
<evidence type="ECO:0000256" key="7">
    <source>
        <dbReference type="ARBA" id="ARBA00022984"/>
    </source>
</evidence>
<keyword evidence="8 13" id="KW-0131">Cell cycle</keyword>
<dbReference type="InterPro" id="IPR013792">
    <property type="entry name" value="RNA3'P_cycl/enolpyr_Trfase_a/b"/>
</dbReference>
<keyword evidence="4 13" id="KW-0132">Cell division</keyword>
<evidence type="ECO:0000256" key="3">
    <source>
        <dbReference type="ARBA" id="ARBA00022490"/>
    </source>
</evidence>
<evidence type="ECO:0000256" key="6">
    <source>
        <dbReference type="ARBA" id="ARBA00022960"/>
    </source>
</evidence>
<dbReference type="GO" id="GO:0008360">
    <property type="term" value="P:regulation of cell shape"/>
    <property type="evidence" value="ECO:0007669"/>
    <property type="project" value="UniProtKB-KW"/>
</dbReference>
<dbReference type="UniPathway" id="UPA00219"/>
<dbReference type="Proteomes" id="UP000430564">
    <property type="component" value="Unassembled WGS sequence"/>
</dbReference>
<feature type="modified residue" description="2-(S-cysteinyl)pyruvic acid O-phosphothioketal" evidence="13">
    <location>
        <position position="116"/>
    </location>
</feature>
<evidence type="ECO:0000256" key="1">
    <source>
        <dbReference type="ARBA" id="ARBA00004496"/>
    </source>
</evidence>
<evidence type="ECO:0000313" key="15">
    <source>
        <dbReference type="EMBL" id="KAB7662855.1"/>
    </source>
</evidence>
<keyword evidence="9 13" id="KW-0961">Cell wall biogenesis/degradation</keyword>
<dbReference type="Gene3D" id="3.65.10.10">
    <property type="entry name" value="Enolpyruvate transferase domain"/>
    <property type="match status" value="2"/>
</dbReference>
<dbReference type="GO" id="GO:0008760">
    <property type="term" value="F:UDP-N-acetylglucosamine 1-carboxyvinyltransferase activity"/>
    <property type="evidence" value="ECO:0007669"/>
    <property type="project" value="UniProtKB-UniRule"/>
</dbReference>
<comment type="subcellular location">
    <subcellularLocation>
        <location evidence="1 13">Cytoplasm</location>
    </subcellularLocation>
</comment>
<dbReference type="GO" id="GO:0071555">
    <property type="term" value="P:cell wall organization"/>
    <property type="evidence" value="ECO:0007669"/>
    <property type="project" value="UniProtKB-KW"/>
</dbReference>
<keyword evidence="7 13" id="KW-0573">Peptidoglycan synthesis</keyword>
<evidence type="ECO:0000256" key="2">
    <source>
        <dbReference type="ARBA" id="ARBA00004752"/>
    </source>
</evidence>
<comment type="caution">
    <text evidence="13">Lacks conserved residue(s) required for the propagation of feature annotation.</text>
</comment>
<feature type="binding site" evidence="13">
    <location>
        <begin position="121"/>
        <end position="125"/>
    </location>
    <ligand>
        <name>UDP-N-acetyl-alpha-D-glucosamine</name>
        <dbReference type="ChEBI" id="CHEBI:57705"/>
    </ligand>
</feature>
<comment type="function">
    <text evidence="13">Cell wall formation. Adds enolpyruvyl to UDP-N-acetylglucosamine.</text>
</comment>
<feature type="domain" description="Enolpyruvate transferase" evidence="14">
    <location>
        <begin position="7"/>
        <end position="405"/>
    </location>
</feature>
<dbReference type="GO" id="GO:0009252">
    <property type="term" value="P:peptidoglycan biosynthetic process"/>
    <property type="evidence" value="ECO:0007669"/>
    <property type="project" value="UniProtKB-UniRule"/>
</dbReference>
<keyword evidence="5 13" id="KW-0808">Transferase</keyword>
<dbReference type="SUPFAM" id="SSF55205">
    <property type="entry name" value="EPT/RTPC-like"/>
    <property type="match status" value="1"/>
</dbReference>
<dbReference type="FunFam" id="3.65.10.10:FF:000001">
    <property type="entry name" value="UDP-N-acetylglucosamine 1-carboxyvinyltransferase"/>
    <property type="match status" value="1"/>
</dbReference>